<keyword evidence="2" id="KW-1185">Reference proteome</keyword>
<dbReference type="Proteomes" id="UP001276659">
    <property type="component" value="Unassembled WGS sequence"/>
</dbReference>
<reference evidence="1" key="1">
    <citation type="submission" date="2022-11" db="EMBL/GenBank/DDBJ databases">
        <title>Chromosomal genome sequence assembly and mating type (MAT) locus characterization of the leprose asexual lichenized fungus Lepraria neglecta (Nyl.) Erichsen.</title>
        <authorList>
            <person name="Allen J.L."/>
            <person name="Pfeffer B."/>
        </authorList>
    </citation>
    <scope>NUCLEOTIDE SEQUENCE</scope>
    <source>
        <strain evidence="1">Allen 5258</strain>
    </source>
</reference>
<proteinExistence type="predicted"/>
<comment type="caution">
    <text evidence="1">The sequence shown here is derived from an EMBL/GenBank/DDBJ whole genome shotgun (WGS) entry which is preliminary data.</text>
</comment>
<organism evidence="1 2">
    <name type="scientific">Lepraria neglecta</name>
    <dbReference type="NCBI Taxonomy" id="209136"/>
    <lineage>
        <taxon>Eukaryota</taxon>
        <taxon>Fungi</taxon>
        <taxon>Dikarya</taxon>
        <taxon>Ascomycota</taxon>
        <taxon>Pezizomycotina</taxon>
        <taxon>Lecanoromycetes</taxon>
        <taxon>OSLEUM clade</taxon>
        <taxon>Lecanoromycetidae</taxon>
        <taxon>Lecanorales</taxon>
        <taxon>Lecanorineae</taxon>
        <taxon>Stereocaulaceae</taxon>
        <taxon>Lepraria</taxon>
    </lineage>
</organism>
<dbReference type="EMBL" id="JASNWA010000011">
    <property type="protein sequence ID" value="KAK3167626.1"/>
    <property type="molecule type" value="Genomic_DNA"/>
</dbReference>
<evidence type="ECO:0000313" key="1">
    <source>
        <dbReference type="EMBL" id="KAK3167626.1"/>
    </source>
</evidence>
<name>A0AAD9YX80_9LECA</name>
<sequence length="173" mass="19730">MTDSLDVFHDFVYAEQHRSGVVDPIISHNTLRETTQPIHTRAPSWQHTTPAEKILQEWNAKLEDQNKDEVDTSLKDDIDSCKSLPNGSHDTLRATTQTILTPVPSWQHATPAEIILEEWNVKLEDQTKDEVDTSLKDDIDSYKWLPSGSMTSDQSLLYTFALEQSKDHPEVCK</sequence>
<accession>A0AAD9YX80</accession>
<protein>
    <submittedName>
        <fullName evidence="1">Uncharacterized protein</fullName>
    </submittedName>
</protein>
<gene>
    <name evidence="1" type="ORF">OEA41_010753</name>
</gene>
<evidence type="ECO:0000313" key="2">
    <source>
        <dbReference type="Proteomes" id="UP001276659"/>
    </source>
</evidence>
<dbReference type="AlphaFoldDB" id="A0AAD9YX80"/>